<dbReference type="EMBL" id="AJWZ01006445">
    <property type="protein sequence ID" value="EKC59746.1"/>
    <property type="molecule type" value="Genomic_DNA"/>
</dbReference>
<reference evidence="1" key="1">
    <citation type="journal article" date="2013" name="Environ. Microbiol.">
        <title>Microbiota from the distal guts of lean and obese adolescents exhibit partial functional redundancy besides clear differences in community structure.</title>
        <authorList>
            <person name="Ferrer M."/>
            <person name="Ruiz A."/>
            <person name="Lanza F."/>
            <person name="Haange S.B."/>
            <person name="Oberbach A."/>
            <person name="Till H."/>
            <person name="Bargiela R."/>
            <person name="Campoy C."/>
            <person name="Segura M.T."/>
            <person name="Richter M."/>
            <person name="von Bergen M."/>
            <person name="Seifert J."/>
            <person name="Suarez A."/>
        </authorList>
    </citation>
    <scope>NUCLEOTIDE SEQUENCE</scope>
</reference>
<proteinExistence type="predicted"/>
<name>K1TKH2_9ZZZZ</name>
<accession>K1TKH2</accession>
<comment type="caution">
    <text evidence="1">The sequence shown here is derived from an EMBL/GenBank/DDBJ whole genome shotgun (WGS) entry which is preliminary data.</text>
</comment>
<protein>
    <submittedName>
        <fullName evidence="1">Protein containing DUF711</fullName>
    </submittedName>
</protein>
<sequence>MGISLLDCADSDADKACGRIYDKICRKGRKILYKTGEEIE</sequence>
<evidence type="ECO:0000313" key="1">
    <source>
        <dbReference type="EMBL" id="EKC59746.1"/>
    </source>
</evidence>
<feature type="non-terminal residue" evidence="1">
    <location>
        <position position="40"/>
    </location>
</feature>
<gene>
    <name evidence="1" type="ORF">OBE_09341</name>
</gene>
<organism evidence="1">
    <name type="scientific">human gut metagenome</name>
    <dbReference type="NCBI Taxonomy" id="408170"/>
    <lineage>
        <taxon>unclassified sequences</taxon>
        <taxon>metagenomes</taxon>
        <taxon>organismal metagenomes</taxon>
    </lineage>
</organism>
<dbReference type="AlphaFoldDB" id="K1TKH2"/>